<keyword evidence="3" id="KW-1185">Reference proteome</keyword>
<dbReference type="InterPro" id="IPR019099">
    <property type="entry name" value="Uncharacterised_PGPGW_TM"/>
</dbReference>
<keyword evidence="1" id="KW-0812">Transmembrane</keyword>
<organism evidence="2 3">
    <name type="scientific">Streptomyces camponoticapitis</name>
    <dbReference type="NCBI Taxonomy" id="1616125"/>
    <lineage>
        <taxon>Bacteria</taxon>
        <taxon>Bacillati</taxon>
        <taxon>Actinomycetota</taxon>
        <taxon>Actinomycetes</taxon>
        <taxon>Kitasatosporales</taxon>
        <taxon>Streptomycetaceae</taxon>
        <taxon>Streptomyces</taxon>
    </lineage>
</organism>
<proteinExistence type="predicted"/>
<keyword evidence="1" id="KW-0472">Membrane</keyword>
<keyword evidence="1" id="KW-1133">Transmembrane helix</keyword>
<evidence type="ECO:0000313" key="3">
    <source>
        <dbReference type="Proteomes" id="UP000660265"/>
    </source>
</evidence>
<dbReference type="Pfam" id="PF09656">
    <property type="entry name" value="PGPGW"/>
    <property type="match status" value="1"/>
</dbReference>
<dbReference type="Proteomes" id="UP000660265">
    <property type="component" value="Unassembled WGS sequence"/>
</dbReference>
<evidence type="ECO:0000313" key="2">
    <source>
        <dbReference type="EMBL" id="GGK21479.1"/>
    </source>
</evidence>
<name>A0ABQ2EQG6_9ACTN</name>
<protein>
    <recommendedName>
        <fullName evidence="4">Transmembrane protein PGPGW</fullName>
    </recommendedName>
</protein>
<reference evidence="3" key="1">
    <citation type="journal article" date="2019" name="Int. J. Syst. Evol. Microbiol.">
        <title>The Global Catalogue of Microorganisms (GCM) 10K type strain sequencing project: providing services to taxonomists for standard genome sequencing and annotation.</title>
        <authorList>
            <consortium name="The Broad Institute Genomics Platform"/>
            <consortium name="The Broad Institute Genome Sequencing Center for Infectious Disease"/>
            <person name="Wu L."/>
            <person name="Ma J."/>
        </authorList>
    </citation>
    <scope>NUCLEOTIDE SEQUENCE [LARGE SCALE GENOMIC DNA]</scope>
    <source>
        <strain evidence="3">CGMCC 4.7275</strain>
    </source>
</reference>
<feature type="transmembrane region" description="Helical" evidence="1">
    <location>
        <begin position="79"/>
        <end position="99"/>
    </location>
</feature>
<feature type="transmembrane region" description="Helical" evidence="1">
    <location>
        <begin position="12"/>
        <end position="32"/>
    </location>
</feature>
<comment type="caution">
    <text evidence="2">The sequence shown here is derived from an EMBL/GenBank/DDBJ whole genome shotgun (WGS) entry which is preliminary data.</text>
</comment>
<dbReference type="EMBL" id="BMMV01000026">
    <property type="protein sequence ID" value="GGK21479.1"/>
    <property type="molecule type" value="Genomic_DNA"/>
</dbReference>
<evidence type="ECO:0008006" key="4">
    <source>
        <dbReference type="Google" id="ProtNLM"/>
    </source>
</evidence>
<sequence length="137" mass="14392">MSEVPRQSVLRRALALVAGVALLLIGIALLVLPGPGLLLVLAGLLVLSQQFPALARYVDPVRERAMRAARESVASAIRITGAALTAAALLAAGLLWGLMPELPFGGWPTGAGLMLSSLLLVALLVYSYRTTRDPRRG</sequence>
<feature type="transmembrane region" description="Helical" evidence="1">
    <location>
        <begin position="105"/>
        <end position="126"/>
    </location>
</feature>
<evidence type="ECO:0000256" key="1">
    <source>
        <dbReference type="SAM" id="Phobius"/>
    </source>
</evidence>
<accession>A0ABQ2EQG6</accession>
<gene>
    <name evidence="2" type="ORF">GCM10011583_61840</name>
</gene>
<feature type="transmembrane region" description="Helical" evidence="1">
    <location>
        <begin position="38"/>
        <end position="58"/>
    </location>
</feature>